<gene>
    <name evidence="3" type="ORF">DT594_00190</name>
</gene>
<evidence type="ECO:0000256" key="1">
    <source>
        <dbReference type="SAM" id="MobiDB-lite"/>
    </source>
</evidence>
<dbReference type="RefSeq" id="WP_149330842.1">
    <property type="nucleotide sequence ID" value="NZ_QOVF01000001.1"/>
</dbReference>
<comment type="caution">
    <text evidence="3">The sequence shown here is derived from an EMBL/GenBank/DDBJ whole genome shotgun (WGS) entry which is preliminary data.</text>
</comment>
<keyword evidence="2" id="KW-0732">Signal</keyword>
<dbReference type="EMBL" id="QOVF01000001">
    <property type="protein sequence ID" value="KAA0695834.1"/>
    <property type="molecule type" value="Genomic_DNA"/>
</dbReference>
<evidence type="ECO:0000313" key="4">
    <source>
        <dbReference type="Proteomes" id="UP000463138"/>
    </source>
</evidence>
<feature type="signal peptide" evidence="2">
    <location>
        <begin position="1"/>
        <end position="27"/>
    </location>
</feature>
<feature type="compositionally biased region" description="Basic and acidic residues" evidence="1">
    <location>
        <begin position="135"/>
        <end position="145"/>
    </location>
</feature>
<protein>
    <submittedName>
        <fullName evidence="3">Uncharacterized protein</fullName>
    </submittedName>
</protein>
<feature type="chain" id="PRO_5031021135" evidence="2">
    <location>
        <begin position="28"/>
        <end position="145"/>
    </location>
</feature>
<name>A0A7V7KY53_9GAMM</name>
<feature type="compositionally biased region" description="Low complexity" evidence="1">
    <location>
        <begin position="113"/>
        <end position="129"/>
    </location>
</feature>
<dbReference type="AlphaFoldDB" id="A0A7V7KY53"/>
<proteinExistence type="predicted"/>
<feature type="region of interest" description="Disordered" evidence="1">
    <location>
        <begin position="109"/>
        <end position="145"/>
    </location>
</feature>
<accession>A0A7V7KY53</accession>
<organism evidence="3 4">
    <name type="scientific">Halopseudomonas laoshanensis</name>
    <dbReference type="NCBI Taxonomy" id="2268758"/>
    <lineage>
        <taxon>Bacteria</taxon>
        <taxon>Pseudomonadati</taxon>
        <taxon>Pseudomonadota</taxon>
        <taxon>Gammaproteobacteria</taxon>
        <taxon>Pseudomonadales</taxon>
        <taxon>Pseudomonadaceae</taxon>
        <taxon>Halopseudomonas</taxon>
    </lineage>
</organism>
<dbReference type="Proteomes" id="UP000463138">
    <property type="component" value="Unassembled WGS sequence"/>
</dbReference>
<sequence length="145" mass="15306">MKIKGRYFSLGSVVALALLLAAGPGVASPDKAKQKASPPERPKAMREVVLMREQVRPLGESIQSKKIRAAKKHPGKKGFRAAHGLRAERPALSSNSIVVVPGEFGPVVKERVVPPGKGRPPVAKGNPKAGKGKPKGNDKSAKLAR</sequence>
<keyword evidence="4" id="KW-1185">Reference proteome</keyword>
<dbReference type="OrthoDB" id="9922155at2"/>
<evidence type="ECO:0000256" key="2">
    <source>
        <dbReference type="SAM" id="SignalP"/>
    </source>
</evidence>
<reference evidence="3 4" key="1">
    <citation type="submission" date="2018-07" db="EMBL/GenBank/DDBJ databases">
        <title>Pseudomonas laoshanensis sp. nov., isolated from soil.</title>
        <authorList>
            <person name="Sun J."/>
            <person name="Yu L."/>
            <person name="Wang M."/>
            <person name="Zhang C."/>
        </authorList>
    </citation>
    <scope>NUCLEOTIDE SEQUENCE [LARGE SCALE GENOMIC DNA]</scope>
    <source>
        <strain evidence="3 4">Y22</strain>
    </source>
</reference>
<evidence type="ECO:0000313" key="3">
    <source>
        <dbReference type="EMBL" id="KAA0695834.1"/>
    </source>
</evidence>